<sequence>MDMLLAITCGVLILLTCAAPQVSSQGQRDLPQRWSVFDYPNPQYDYHLCGRDNASSVCDPNGVISRESADAIDGLINEVYREPNCLCYHCIANKHGYIIKVAIMPQMERVYRNGDNTSAAMLRDAQMYSYILTQRWRMEGACNETLLILFSRNDGILFTLTRQHTKTKLSDSDVQIISLAVRHYFDRVETFASGILEMIRRYGLVFEGKRSEAFRSAPVG</sequence>
<dbReference type="PANTHER" id="PTHR33748:SF5">
    <property type="entry name" value="GROUND-LIKE DOMAIN-CONTAINING PROTEIN"/>
    <property type="match status" value="1"/>
</dbReference>
<evidence type="ECO:0008006" key="3">
    <source>
        <dbReference type="Google" id="ProtNLM"/>
    </source>
</evidence>
<feature type="chain" id="PRO_5002112505" description="TPM domain-containing protein" evidence="1">
    <location>
        <begin position="25"/>
        <end position="220"/>
    </location>
</feature>
<dbReference type="Pfam" id="PF17175">
    <property type="entry name" value="MOLO1"/>
    <property type="match status" value="1"/>
</dbReference>
<dbReference type="PANTHER" id="PTHR33748">
    <property type="entry name" value="PROTEIN CBG04600"/>
    <property type="match status" value="1"/>
</dbReference>
<dbReference type="InterPro" id="IPR033438">
    <property type="entry name" value="MOLO1"/>
</dbReference>
<dbReference type="AlphaFoldDB" id="A0A0B7A119"/>
<dbReference type="EMBL" id="HACG01027648">
    <property type="protein sequence ID" value="CEK74513.1"/>
    <property type="molecule type" value="Transcribed_RNA"/>
</dbReference>
<organism evidence="2">
    <name type="scientific">Arion vulgaris</name>
    <dbReference type="NCBI Taxonomy" id="1028688"/>
    <lineage>
        <taxon>Eukaryota</taxon>
        <taxon>Metazoa</taxon>
        <taxon>Spiralia</taxon>
        <taxon>Lophotrochozoa</taxon>
        <taxon>Mollusca</taxon>
        <taxon>Gastropoda</taxon>
        <taxon>Heterobranchia</taxon>
        <taxon>Euthyneura</taxon>
        <taxon>Panpulmonata</taxon>
        <taxon>Eupulmonata</taxon>
        <taxon>Stylommatophora</taxon>
        <taxon>Helicina</taxon>
        <taxon>Arionoidea</taxon>
        <taxon>Arionidae</taxon>
        <taxon>Arion</taxon>
    </lineage>
</organism>
<accession>A0A0B7A119</accession>
<dbReference type="GO" id="GO:0005892">
    <property type="term" value="C:acetylcholine-gated channel complex"/>
    <property type="evidence" value="ECO:0007669"/>
    <property type="project" value="InterPro"/>
</dbReference>
<dbReference type="Gene3D" id="3.10.310.50">
    <property type="match status" value="1"/>
</dbReference>
<gene>
    <name evidence="2" type="primary">ORF91395</name>
</gene>
<evidence type="ECO:0000313" key="2">
    <source>
        <dbReference type="EMBL" id="CEK74513.1"/>
    </source>
</evidence>
<evidence type="ECO:0000256" key="1">
    <source>
        <dbReference type="SAM" id="SignalP"/>
    </source>
</evidence>
<keyword evidence="1" id="KW-0732">Signal</keyword>
<proteinExistence type="predicted"/>
<protein>
    <recommendedName>
        <fullName evidence="3">TPM domain-containing protein</fullName>
    </recommendedName>
</protein>
<feature type="signal peptide" evidence="1">
    <location>
        <begin position="1"/>
        <end position="24"/>
    </location>
</feature>
<reference evidence="2" key="1">
    <citation type="submission" date="2014-12" db="EMBL/GenBank/DDBJ databases">
        <title>Insight into the proteome of Arion vulgaris.</title>
        <authorList>
            <person name="Aradska J."/>
            <person name="Bulat T."/>
            <person name="Smidak R."/>
            <person name="Sarate P."/>
            <person name="Gangsoo J."/>
            <person name="Sialana F."/>
            <person name="Bilban M."/>
            <person name="Lubec G."/>
        </authorList>
    </citation>
    <scope>NUCLEOTIDE SEQUENCE</scope>
    <source>
        <tissue evidence="2">Skin</tissue>
    </source>
</reference>
<name>A0A0B7A119_9EUPU</name>